<dbReference type="InterPro" id="IPR011009">
    <property type="entry name" value="Kinase-like_dom_sf"/>
</dbReference>
<dbReference type="PATRIC" id="fig|101510.16.peg.3129"/>
<dbReference type="PANTHER" id="PTHR47829:SF1">
    <property type="entry name" value="HAD FAMILY PHOSPHATASE"/>
    <property type="match status" value="1"/>
</dbReference>
<evidence type="ECO:0000259" key="2">
    <source>
        <dbReference type="Pfam" id="PF01636"/>
    </source>
</evidence>
<evidence type="ECO:0000256" key="1">
    <source>
        <dbReference type="SAM" id="MobiDB-lite"/>
    </source>
</evidence>
<proteinExistence type="predicted"/>
<dbReference type="CDD" id="cd05154">
    <property type="entry name" value="ACAD10_11_N-like"/>
    <property type="match status" value="1"/>
</dbReference>
<dbReference type="InterPro" id="IPR041726">
    <property type="entry name" value="ACAD10_11_N"/>
</dbReference>
<dbReference type="Gene3D" id="3.30.200.20">
    <property type="entry name" value="Phosphorylase Kinase, domain 1"/>
    <property type="match status" value="1"/>
</dbReference>
<dbReference type="Proteomes" id="UP000008710">
    <property type="component" value="Chromosome"/>
</dbReference>
<dbReference type="AlphaFoldDB" id="Q0SC38"/>
<name>Q0SC38_RHOJR</name>
<sequence length="389" mass="44242">MSRRARGHTQHHRRPEAAGEVRREDAFDVDALAGWLPEHVGPQWAPELSGTPRVTQFSGGASNLTYLLRFPSGREVILRRPPAGTKSDGAHDMGREYRLQTALRPHFPLAPETIALCEDSGVIGSPFYLMERVDGPIPRRHLPRENAEAPEQVSRLCHRVVDVLVDLHCVPIEGTELAALGKGDGYVSRQVEGWAKRYTAARTRNVGSFARVIDWLRVNQPADRAAVLIHNDFRLDNIVLDPADPTVPVALLDWEMATIGDPLMDLGSALAYWVQADDGWLFRQFRRQPTHVPGMLTRREVVAHYAERTRIDVTEEQWAFYEVFGLFRLAGICQQIYYRYYHRQTTNAAFRTFGIAVVALELRCRRIIREIERRRRAGTAARRIGLERS</sequence>
<dbReference type="InterPro" id="IPR002575">
    <property type="entry name" value="Aminoglycoside_PTrfase"/>
</dbReference>
<dbReference type="eggNOG" id="COG3173">
    <property type="taxonomic scope" value="Bacteria"/>
</dbReference>
<gene>
    <name evidence="3" type="ordered locus">RHA1_ro03095</name>
</gene>
<dbReference type="Gene3D" id="3.90.1200.10">
    <property type="match status" value="1"/>
</dbReference>
<dbReference type="HOGENOM" id="CLU_007526_0_0_11"/>
<feature type="region of interest" description="Disordered" evidence="1">
    <location>
        <begin position="1"/>
        <end position="23"/>
    </location>
</feature>
<dbReference type="SUPFAM" id="SSF56112">
    <property type="entry name" value="Protein kinase-like (PK-like)"/>
    <property type="match status" value="1"/>
</dbReference>
<feature type="compositionally biased region" description="Basic residues" evidence="1">
    <location>
        <begin position="1"/>
        <end position="14"/>
    </location>
</feature>
<dbReference type="KEGG" id="rha:RHA1_ro03095"/>
<accession>Q0SC38</accession>
<dbReference type="Pfam" id="PF01636">
    <property type="entry name" value="APH"/>
    <property type="match status" value="1"/>
</dbReference>
<organism evidence="3 4">
    <name type="scientific">Rhodococcus jostii (strain RHA1)</name>
    <dbReference type="NCBI Taxonomy" id="101510"/>
    <lineage>
        <taxon>Bacteria</taxon>
        <taxon>Bacillati</taxon>
        <taxon>Actinomycetota</taxon>
        <taxon>Actinomycetes</taxon>
        <taxon>Mycobacteriales</taxon>
        <taxon>Nocardiaceae</taxon>
        <taxon>Rhodococcus</taxon>
    </lineage>
</organism>
<dbReference type="RefSeq" id="WP_011595758.1">
    <property type="nucleotide sequence ID" value="NC_008268.1"/>
</dbReference>
<dbReference type="OrthoDB" id="3806873at2"/>
<feature type="domain" description="Aminoglycoside phosphotransferase" evidence="2">
    <location>
        <begin position="54"/>
        <end position="288"/>
    </location>
</feature>
<protein>
    <recommendedName>
        <fullName evidence="2">Aminoglycoside phosphotransferase domain-containing protein</fullName>
    </recommendedName>
</protein>
<evidence type="ECO:0000313" key="3">
    <source>
        <dbReference type="EMBL" id="ABG94898.1"/>
    </source>
</evidence>
<evidence type="ECO:0000313" key="4">
    <source>
        <dbReference type="Proteomes" id="UP000008710"/>
    </source>
</evidence>
<dbReference type="PANTHER" id="PTHR47829">
    <property type="entry name" value="HYDROLASE, PUTATIVE (AFU_ORTHOLOGUE AFUA_1G12880)-RELATED"/>
    <property type="match status" value="1"/>
</dbReference>
<dbReference type="EMBL" id="CP000431">
    <property type="protein sequence ID" value="ABG94898.1"/>
    <property type="molecule type" value="Genomic_DNA"/>
</dbReference>
<dbReference type="InterPro" id="IPR052898">
    <property type="entry name" value="ACAD10-like"/>
</dbReference>
<reference evidence="4" key="1">
    <citation type="journal article" date="2006" name="Proc. Natl. Acad. Sci. U.S.A.">
        <title>The complete genome of Rhodococcus sp. RHA1 provides insights into a catabolic powerhouse.</title>
        <authorList>
            <person name="McLeod M.P."/>
            <person name="Warren R.L."/>
            <person name="Hsiao W.W.L."/>
            <person name="Araki N."/>
            <person name="Myhre M."/>
            <person name="Fernandes C."/>
            <person name="Miyazawa D."/>
            <person name="Wong W."/>
            <person name="Lillquist A.L."/>
            <person name="Wang D."/>
            <person name="Dosanjh M."/>
            <person name="Hara H."/>
            <person name="Petrescu A."/>
            <person name="Morin R.D."/>
            <person name="Yang G."/>
            <person name="Stott J.M."/>
            <person name="Schein J.E."/>
            <person name="Shin H."/>
            <person name="Smailus D."/>
            <person name="Siddiqui A.S."/>
            <person name="Marra M.A."/>
            <person name="Jones S.J.M."/>
            <person name="Holt R."/>
            <person name="Brinkman F.S.L."/>
            <person name="Miyauchi K."/>
            <person name="Fukuda M."/>
            <person name="Davies J.E."/>
            <person name="Mohn W.W."/>
            <person name="Eltis L.D."/>
        </authorList>
    </citation>
    <scope>NUCLEOTIDE SEQUENCE [LARGE SCALE GENOMIC DNA]</scope>
    <source>
        <strain evidence="4">RHA1</strain>
    </source>
</reference>